<dbReference type="AlphaFoldDB" id="A0A3D9C3H4"/>
<proteinExistence type="predicted"/>
<sequence length="181" mass="21375">MSFYLCISSYYKVKESKDVDVWVLKDIVKFSNRNLHPYFVFTGINTGYGFFGTSVSTQKFIEMERYDINNKLLESSDNFGFTTVTGRIRYEGFPTHISNFISETEEMAAKDSTQKKSKDIKLREDYAYKLFKHLGKRAVGNDTNTQYYIIRLCTIIPHDIWQGQITKNKVYVEKEYKYYIK</sequence>
<name>A0A3D9C3H4_9FLAO</name>
<evidence type="ECO:0000313" key="1">
    <source>
        <dbReference type="EMBL" id="REC60279.1"/>
    </source>
</evidence>
<organism evidence="1 2">
    <name type="scientific">Chryseobacterium pennae</name>
    <dbReference type="NCBI Taxonomy" id="2258962"/>
    <lineage>
        <taxon>Bacteria</taxon>
        <taxon>Pseudomonadati</taxon>
        <taxon>Bacteroidota</taxon>
        <taxon>Flavobacteriia</taxon>
        <taxon>Flavobacteriales</taxon>
        <taxon>Weeksellaceae</taxon>
        <taxon>Chryseobacterium group</taxon>
        <taxon>Chryseobacterium</taxon>
    </lineage>
</organism>
<evidence type="ECO:0000313" key="2">
    <source>
        <dbReference type="Proteomes" id="UP000256686"/>
    </source>
</evidence>
<dbReference type="EMBL" id="QNVT01000026">
    <property type="protein sequence ID" value="REC60279.1"/>
    <property type="molecule type" value="Genomic_DNA"/>
</dbReference>
<keyword evidence="2" id="KW-1185">Reference proteome</keyword>
<dbReference type="Proteomes" id="UP000256686">
    <property type="component" value="Unassembled WGS sequence"/>
</dbReference>
<gene>
    <name evidence="1" type="ORF">DRF65_21615</name>
</gene>
<reference evidence="2" key="1">
    <citation type="submission" date="2018-06" db="EMBL/GenBank/DDBJ databases">
        <authorList>
            <person name="Lum Nde A."/>
            <person name="Hugo C."/>
        </authorList>
    </citation>
    <scope>NUCLEOTIDE SEQUENCE [LARGE SCALE GENOMIC DNA]</scope>
    <source>
        <strain evidence="2">1_F178</strain>
    </source>
</reference>
<accession>A0A3D9C3H4</accession>
<comment type="caution">
    <text evidence="1">The sequence shown here is derived from an EMBL/GenBank/DDBJ whole genome shotgun (WGS) entry which is preliminary data.</text>
</comment>
<protein>
    <submittedName>
        <fullName evidence="1">Uncharacterized protein</fullName>
    </submittedName>
</protein>